<dbReference type="SUPFAM" id="SSF81296">
    <property type="entry name" value="E set domains"/>
    <property type="match status" value="1"/>
</dbReference>
<dbReference type="InterPro" id="IPR032640">
    <property type="entry name" value="AMPK1_CBM"/>
</dbReference>
<dbReference type="Proteomes" id="UP000325577">
    <property type="component" value="Linkage Group LG19"/>
</dbReference>
<reference evidence="3 4" key="1">
    <citation type="submission" date="2019-09" db="EMBL/GenBank/DDBJ databases">
        <title>A chromosome-level genome assembly of the Chinese tupelo Nyssa sinensis.</title>
        <authorList>
            <person name="Yang X."/>
            <person name="Kang M."/>
            <person name="Yang Y."/>
            <person name="Xiong H."/>
            <person name="Wang M."/>
            <person name="Zhang Z."/>
            <person name="Wang Z."/>
            <person name="Wu H."/>
            <person name="Ma T."/>
            <person name="Liu J."/>
            <person name="Xi Z."/>
        </authorList>
    </citation>
    <scope>NUCLEOTIDE SEQUENCE [LARGE SCALE GENOMIC DNA]</scope>
    <source>
        <strain evidence="3">J267</strain>
        <tissue evidence="3">Leaf</tissue>
    </source>
</reference>
<evidence type="ECO:0000313" key="3">
    <source>
        <dbReference type="EMBL" id="KAA8532950.1"/>
    </source>
</evidence>
<sequence>MVSFIAAPSHLSASPLFVMDLNFPVVSPLVIVLNLRKRRRQAVGCLKLVAVKETSSLGFADSKRRHYESSWCCWGKGWESEGDSALEAAILEFMKKSEKPDVFPTKKDLVEAGRMDLVEAIVKKGGWLSLGWDLDDENEEEKVQENGITVRECDNGVVAGDYSGESHGIVENYWENESLKGPDVRSSGFASVSSDSSQSTSSSGRSLEIEAEEDTGIGGILSRLEKQRNLSFGISLGKNGYITQMTDADSADLEKSGRLTSETWRTWSVQPAGVSDTEFEAAEISFNENMSGESAASKDETYAVTDGAIKPLDRQKQINHNQIRTRLQDMELELSSALCLLQSKSEEFISKEGHESFSNNFQKLSDAWEFQENELMNAKDRLRSIHAKLAVLEGKMALSIIGAQKIAEEKQKRINGARRALKLLRTVRVVWHNSASEVLLAGSFDGWTTQRKMKKSSTGLFSVSLKLYPGKYEIKFIVDGIWKTDPLRPIVHDDGHENNLLIITTDSQYQ</sequence>
<evidence type="ECO:0000259" key="2">
    <source>
        <dbReference type="Pfam" id="PF16561"/>
    </source>
</evidence>
<dbReference type="GO" id="GO:0009507">
    <property type="term" value="C:chloroplast"/>
    <property type="evidence" value="ECO:0007669"/>
    <property type="project" value="UniProtKB-ARBA"/>
</dbReference>
<dbReference type="Pfam" id="PF16561">
    <property type="entry name" value="AMPK1_CBM"/>
    <property type="match status" value="1"/>
</dbReference>
<evidence type="ECO:0000313" key="4">
    <source>
        <dbReference type="Proteomes" id="UP000325577"/>
    </source>
</evidence>
<organism evidence="3 4">
    <name type="scientific">Nyssa sinensis</name>
    <dbReference type="NCBI Taxonomy" id="561372"/>
    <lineage>
        <taxon>Eukaryota</taxon>
        <taxon>Viridiplantae</taxon>
        <taxon>Streptophyta</taxon>
        <taxon>Embryophyta</taxon>
        <taxon>Tracheophyta</taxon>
        <taxon>Spermatophyta</taxon>
        <taxon>Magnoliopsida</taxon>
        <taxon>eudicotyledons</taxon>
        <taxon>Gunneridae</taxon>
        <taxon>Pentapetalae</taxon>
        <taxon>asterids</taxon>
        <taxon>Cornales</taxon>
        <taxon>Nyssaceae</taxon>
        <taxon>Nyssa</taxon>
    </lineage>
</organism>
<gene>
    <name evidence="3" type="ORF">F0562_032933</name>
</gene>
<feature type="domain" description="AMP-activated protein kinase glycogen-binding" evidence="2">
    <location>
        <begin position="427"/>
        <end position="506"/>
    </location>
</feature>
<dbReference type="CDD" id="cd02859">
    <property type="entry name" value="E_set_AMPKbeta_like_N"/>
    <property type="match status" value="1"/>
</dbReference>
<name>A0A5J5AQX1_9ASTE</name>
<dbReference type="PANTHER" id="PTHR47434:SF1">
    <property type="entry name" value="PROTEIN PTST HOMOLOG 2, CHLOROPLASTIC"/>
    <property type="match status" value="1"/>
</dbReference>
<evidence type="ECO:0000256" key="1">
    <source>
        <dbReference type="SAM" id="MobiDB-lite"/>
    </source>
</evidence>
<dbReference type="AlphaFoldDB" id="A0A5J5AQX1"/>
<dbReference type="OrthoDB" id="531008at2759"/>
<proteinExistence type="predicted"/>
<dbReference type="InterPro" id="IPR013783">
    <property type="entry name" value="Ig-like_fold"/>
</dbReference>
<dbReference type="PANTHER" id="PTHR47434">
    <property type="entry name" value="PROTEIN PTST HOMOLOG 3, CHLOROPLASTIC"/>
    <property type="match status" value="1"/>
</dbReference>
<protein>
    <recommendedName>
        <fullName evidence="2">AMP-activated protein kinase glycogen-binding domain-containing protein</fullName>
    </recommendedName>
</protein>
<keyword evidence="4" id="KW-1185">Reference proteome</keyword>
<dbReference type="InterPro" id="IPR014756">
    <property type="entry name" value="Ig_E-set"/>
</dbReference>
<accession>A0A5J5AQX1</accession>
<dbReference type="Gene3D" id="2.60.40.10">
    <property type="entry name" value="Immunoglobulins"/>
    <property type="match status" value="1"/>
</dbReference>
<feature type="region of interest" description="Disordered" evidence="1">
    <location>
        <begin position="184"/>
        <end position="211"/>
    </location>
</feature>
<dbReference type="EMBL" id="CM018042">
    <property type="protein sequence ID" value="KAA8532950.1"/>
    <property type="molecule type" value="Genomic_DNA"/>
</dbReference>
<feature type="compositionally biased region" description="Low complexity" evidence="1">
    <location>
        <begin position="186"/>
        <end position="206"/>
    </location>
</feature>